<sequence length="245" mass="26655">MTTQLVHQSSVIIELACFSWLRDHLSTIHKSQQKDESDLPSSSSLSPLVSRGHLVPGLRLSCLLGLRMNLFDLECTYPTAMKASFGTDIDVTGCSALEVASTSSQATTQPFFRARSSLSSGEDDSSLSFDASWPLTANPQIYWLVCLVATGCLGLRSIDSLMSSVSLGCEEVETVLKTMETPTHPTNNSLSDELTATGLHCIRDIFSWQQRGNSDGRRFVGSAGKYTKPSYMIVELISILSKSVC</sequence>
<organism evidence="1 2">
    <name type="scientific">Protopolystoma xenopodis</name>
    <dbReference type="NCBI Taxonomy" id="117903"/>
    <lineage>
        <taxon>Eukaryota</taxon>
        <taxon>Metazoa</taxon>
        <taxon>Spiralia</taxon>
        <taxon>Lophotrochozoa</taxon>
        <taxon>Platyhelminthes</taxon>
        <taxon>Monogenea</taxon>
        <taxon>Polyopisthocotylea</taxon>
        <taxon>Polystomatidea</taxon>
        <taxon>Polystomatidae</taxon>
        <taxon>Protopolystoma</taxon>
    </lineage>
</organism>
<protein>
    <submittedName>
        <fullName evidence="1">Uncharacterized protein</fullName>
    </submittedName>
</protein>
<dbReference type="EMBL" id="CAAALY010255961">
    <property type="protein sequence ID" value="VEL37784.1"/>
    <property type="molecule type" value="Genomic_DNA"/>
</dbReference>
<dbReference type="Proteomes" id="UP000784294">
    <property type="component" value="Unassembled WGS sequence"/>
</dbReference>
<dbReference type="AlphaFoldDB" id="A0A448XJ10"/>
<gene>
    <name evidence="1" type="ORF">PXEA_LOCUS31224</name>
</gene>
<evidence type="ECO:0000313" key="1">
    <source>
        <dbReference type="EMBL" id="VEL37784.1"/>
    </source>
</evidence>
<name>A0A448XJ10_9PLAT</name>
<proteinExistence type="predicted"/>
<keyword evidence="2" id="KW-1185">Reference proteome</keyword>
<comment type="caution">
    <text evidence="1">The sequence shown here is derived from an EMBL/GenBank/DDBJ whole genome shotgun (WGS) entry which is preliminary data.</text>
</comment>
<accession>A0A448XJ10</accession>
<evidence type="ECO:0000313" key="2">
    <source>
        <dbReference type="Proteomes" id="UP000784294"/>
    </source>
</evidence>
<reference evidence="1" key="1">
    <citation type="submission" date="2018-11" db="EMBL/GenBank/DDBJ databases">
        <authorList>
            <consortium name="Pathogen Informatics"/>
        </authorList>
    </citation>
    <scope>NUCLEOTIDE SEQUENCE</scope>
</reference>